<name>A0A9P6JLS9_9AGAR</name>
<dbReference type="EMBL" id="MU157888">
    <property type="protein sequence ID" value="KAF9525168.1"/>
    <property type="molecule type" value="Genomic_DNA"/>
</dbReference>
<dbReference type="Proteomes" id="UP000807306">
    <property type="component" value="Unassembled WGS sequence"/>
</dbReference>
<evidence type="ECO:0000313" key="1">
    <source>
        <dbReference type="EMBL" id="KAF9525168.1"/>
    </source>
</evidence>
<sequence>MDTFYILATSVSVSDSGSNSERVSSQEFAVANVSSTSHAGDVEVLVDSEKNGTWCTSNYYCVVA</sequence>
<keyword evidence="2" id="KW-1185">Reference proteome</keyword>
<reference evidence="1" key="1">
    <citation type="submission" date="2020-11" db="EMBL/GenBank/DDBJ databases">
        <authorList>
            <consortium name="DOE Joint Genome Institute"/>
            <person name="Ahrendt S."/>
            <person name="Riley R."/>
            <person name="Andreopoulos W."/>
            <person name="Labutti K."/>
            <person name="Pangilinan J."/>
            <person name="Ruiz-Duenas F.J."/>
            <person name="Barrasa J.M."/>
            <person name="Sanchez-Garcia M."/>
            <person name="Camarero S."/>
            <person name="Miyauchi S."/>
            <person name="Serrano A."/>
            <person name="Linde D."/>
            <person name="Babiker R."/>
            <person name="Drula E."/>
            <person name="Ayuso-Fernandez I."/>
            <person name="Pacheco R."/>
            <person name="Padilla G."/>
            <person name="Ferreira P."/>
            <person name="Barriuso J."/>
            <person name="Kellner H."/>
            <person name="Castanera R."/>
            <person name="Alfaro M."/>
            <person name="Ramirez L."/>
            <person name="Pisabarro A.G."/>
            <person name="Kuo A."/>
            <person name="Tritt A."/>
            <person name="Lipzen A."/>
            <person name="He G."/>
            <person name="Yan M."/>
            <person name="Ng V."/>
            <person name="Cullen D."/>
            <person name="Martin F."/>
            <person name="Rosso M.-N."/>
            <person name="Henrissat B."/>
            <person name="Hibbett D."/>
            <person name="Martinez A.T."/>
            <person name="Grigoriev I.V."/>
        </authorList>
    </citation>
    <scope>NUCLEOTIDE SEQUENCE</scope>
    <source>
        <strain evidence="1">CBS 506.95</strain>
    </source>
</reference>
<organism evidence="1 2">
    <name type="scientific">Crepidotus variabilis</name>
    <dbReference type="NCBI Taxonomy" id="179855"/>
    <lineage>
        <taxon>Eukaryota</taxon>
        <taxon>Fungi</taxon>
        <taxon>Dikarya</taxon>
        <taxon>Basidiomycota</taxon>
        <taxon>Agaricomycotina</taxon>
        <taxon>Agaricomycetes</taxon>
        <taxon>Agaricomycetidae</taxon>
        <taxon>Agaricales</taxon>
        <taxon>Agaricineae</taxon>
        <taxon>Crepidotaceae</taxon>
        <taxon>Crepidotus</taxon>
    </lineage>
</organism>
<evidence type="ECO:0000313" key="2">
    <source>
        <dbReference type="Proteomes" id="UP000807306"/>
    </source>
</evidence>
<gene>
    <name evidence="1" type="ORF">CPB83DRAFT_860117</name>
</gene>
<dbReference type="Pfam" id="PF08015">
    <property type="entry name" value="Pheromone"/>
    <property type="match status" value="1"/>
</dbReference>
<comment type="caution">
    <text evidence="1">The sequence shown here is derived from an EMBL/GenBank/DDBJ whole genome shotgun (WGS) entry which is preliminary data.</text>
</comment>
<proteinExistence type="predicted"/>
<protein>
    <submittedName>
        <fullName evidence="1">Uncharacterized protein</fullName>
    </submittedName>
</protein>
<dbReference type="InterPro" id="IPR012597">
    <property type="entry name" value="Pheromone"/>
</dbReference>
<dbReference type="AlphaFoldDB" id="A0A9P6JLS9"/>
<dbReference type="GO" id="GO:0016020">
    <property type="term" value="C:membrane"/>
    <property type="evidence" value="ECO:0007669"/>
    <property type="project" value="InterPro"/>
</dbReference>
<accession>A0A9P6JLS9</accession>
<dbReference type="GO" id="GO:0000772">
    <property type="term" value="F:mating pheromone activity"/>
    <property type="evidence" value="ECO:0007669"/>
    <property type="project" value="InterPro"/>
</dbReference>